<dbReference type="Gene3D" id="3.30.1330.120">
    <property type="entry name" value="2-methylcitrate dehydratase PrpD"/>
    <property type="match status" value="1"/>
</dbReference>
<sequence length="470" mass="49502">MNVPPTKPESGAATVLGSLAGLVHSVRYDELPAGVIKAAKALILDTLGCAYGGLHSDLGIAVRRVAIDCGGSPQSTLIGTGEKTSAALATFVNGSLLRYLDSNDYYFARDPAHPSGNLAVALAVGERERCSGKDLLAALVAAYEVHMRLCNFAGEPSLWKRGWHHGTNAQFSTAALAARLSWDDPLRTAHAMAIAGTHQNTLAQLQSGAVSMIKATVEAWVAKAGVEAALLAGVGVTGPLPLMEGTNGWAASVAGCVDFKALTAPVSGGRYYLLETSVKPYPAVATALAPIRAAIELHRAAVPRPADIEKIVVHLPGFALATPSAHPGRRYPGSIESAQHSFYYCTVIALLDGECGEAQFSPSKLADATVRELLAKTELTEDSALNDLWPQAAGGAVDIHMHDGTVRRHRCPYPPGHPRFPLDAGELADKFYGYAAPVLSRRRAQALHDAVDSMEDCADLRDLTELLAAP</sequence>
<comment type="caution">
    <text evidence="4">The sequence shown here is derived from an EMBL/GenBank/DDBJ whole genome shotgun (WGS) entry which is preliminary data.</text>
</comment>
<name>A0A4R3MCH0_9BURK</name>
<protein>
    <submittedName>
        <fullName evidence="4">2-methylcitrate dehydratase</fullName>
    </submittedName>
</protein>
<dbReference type="RefSeq" id="WP_132579273.1">
    <property type="nucleotide sequence ID" value="NZ_SMAJ01000001.1"/>
</dbReference>
<dbReference type="Gene3D" id="1.10.4100.10">
    <property type="entry name" value="2-methylcitrate dehydratase PrpD"/>
    <property type="match status" value="1"/>
</dbReference>
<dbReference type="SUPFAM" id="SSF103378">
    <property type="entry name" value="2-methylcitrate dehydratase PrpD"/>
    <property type="match status" value="1"/>
</dbReference>
<accession>A0A4R3MCH0</accession>
<dbReference type="Pfam" id="PF19305">
    <property type="entry name" value="MmgE_PrpD_C"/>
    <property type="match status" value="1"/>
</dbReference>
<dbReference type="InterPro" id="IPR005656">
    <property type="entry name" value="MmgE_PrpD"/>
</dbReference>
<proteinExistence type="inferred from homology"/>
<evidence type="ECO:0000256" key="1">
    <source>
        <dbReference type="ARBA" id="ARBA00006174"/>
    </source>
</evidence>
<dbReference type="PANTHER" id="PTHR16943">
    <property type="entry name" value="2-METHYLCITRATE DEHYDRATASE-RELATED"/>
    <property type="match status" value="1"/>
</dbReference>
<dbReference type="AlphaFoldDB" id="A0A4R3MCH0"/>
<evidence type="ECO:0000313" key="4">
    <source>
        <dbReference type="EMBL" id="TCT10832.1"/>
    </source>
</evidence>
<evidence type="ECO:0000259" key="2">
    <source>
        <dbReference type="Pfam" id="PF03972"/>
    </source>
</evidence>
<organism evidence="4 5">
    <name type="scientific">Paralcaligenes ureilyticus</name>
    <dbReference type="NCBI Taxonomy" id="627131"/>
    <lineage>
        <taxon>Bacteria</taxon>
        <taxon>Pseudomonadati</taxon>
        <taxon>Pseudomonadota</taxon>
        <taxon>Betaproteobacteria</taxon>
        <taxon>Burkholderiales</taxon>
        <taxon>Alcaligenaceae</taxon>
        <taxon>Paralcaligenes</taxon>
    </lineage>
</organism>
<dbReference type="OrthoDB" id="9797528at2"/>
<evidence type="ECO:0000259" key="3">
    <source>
        <dbReference type="Pfam" id="PF19305"/>
    </source>
</evidence>
<reference evidence="4 5" key="1">
    <citation type="submission" date="2019-03" db="EMBL/GenBank/DDBJ databases">
        <title>Genomic Encyclopedia of Type Strains, Phase IV (KMG-IV): sequencing the most valuable type-strain genomes for metagenomic binning, comparative biology and taxonomic classification.</title>
        <authorList>
            <person name="Goeker M."/>
        </authorList>
    </citation>
    <scope>NUCLEOTIDE SEQUENCE [LARGE SCALE GENOMIC DNA]</scope>
    <source>
        <strain evidence="4 5">DSM 24591</strain>
    </source>
</reference>
<dbReference type="InterPro" id="IPR042188">
    <property type="entry name" value="MmgE/PrpD_sf_2"/>
</dbReference>
<dbReference type="Pfam" id="PF03972">
    <property type="entry name" value="MmgE_PrpD_N"/>
    <property type="match status" value="1"/>
</dbReference>
<evidence type="ECO:0000313" key="5">
    <source>
        <dbReference type="Proteomes" id="UP000295525"/>
    </source>
</evidence>
<dbReference type="EMBL" id="SMAJ01000001">
    <property type="protein sequence ID" value="TCT10832.1"/>
    <property type="molecule type" value="Genomic_DNA"/>
</dbReference>
<feature type="domain" description="MmgE/PrpD C-terminal" evidence="3">
    <location>
        <begin position="281"/>
        <end position="455"/>
    </location>
</feature>
<dbReference type="Proteomes" id="UP000295525">
    <property type="component" value="Unassembled WGS sequence"/>
</dbReference>
<feature type="domain" description="MmgE/PrpD N-terminal" evidence="2">
    <location>
        <begin position="18"/>
        <end position="258"/>
    </location>
</feature>
<dbReference type="InterPro" id="IPR045336">
    <property type="entry name" value="MmgE_PrpD_N"/>
</dbReference>
<dbReference type="InterPro" id="IPR036148">
    <property type="entry name" value="MmgE/PrpD_sf"/>
</dbReference>
<gene>
    <name evidence="4" type="ORF">EDC26_10152</name>
</gene>
<dbReference type="InterPro" id="IPR045337">
    <property type="entry name" value="MmgE_PrpD_C"/>
</dbReference>
<dbReference type="InterPro" id="IPR042183">
    <property type="entry name" value="MmgE/PrpD_sf_1"/>
</dbReference>
<dbReference type="GO" id="GO:0016829">
    <property type="term" value="F:lyase activity"/>
    <property type="evidence" value="ECO:0007669"/>
    <property type="project" value="InterPro"/>
</dbReference>
<dbReference type="PANTHER" id="PTHR16943:SF8">
    <property type="entry name" value="2-METHYLCITRATE DEHYDRATASE"/>
    <property type="match status" value="1"/>
</dbReference>
<comment type="similarity">
    <text evidence="1">Belongs to the PrpD family.</text>
</comment>
<keyword evidence="5" id="KW-1185">Reference proteome</keyword>